<evidence type="ECO:0008006" key="3">
    <source>
        <dbReference type="Google" id="ProtNLM"/>
    </source>
</evidence>
<name>A0ABQ4S415_9HYPH</name>
<dbReference type="CDD" id="cd07040">
    <property type="entry name" value="HP"/>
    <property type="match status" value="1"/>
</dbReference>
<protein>
    <recommendedName>
        <fullName evidence="3">Phosphoglycerate mutase</fullName>
    </recommendedName>
</protein>
<dbReference type="Gene3D" id="3.40.50.1240">
    <property type="entry name" value="Phosphoglycerate mutase-like"/>
    <property type="match status" value="1"/>
</dbReference>
<gene>
    <name evidence="1" type="ORF">OCOJLMKI_4129</name>
</gene>
<organism evidence="1 2">
    <name type="scientific">Methylobacterium iners</name>
    <dbReference type="NCBI Taxonomy" id="418707"/>
    <lineage>
        <taxon>Bacteria</taxon>
        <taxon>Pseudomonadati</taxon>
        <taxon>Pseudomonadota</taxon>
        <taxon>Alphaproteobacteria</taxon>
        <taxon>Hyphomicrobiales</taxon>
        <taxon>Methylobacteriaceae</taxon>
        <taxon>Methylobacterium</taxon>
    </lineage>
</organism>
<dbReference type="SUPFAM" id="SSF53254">
    <property type="entry name" value="Phosphoglycerate mutase-like"/>
    <property type="match status" value="1"/>
</dbReference>
<evidence type="ECO:0000313" key="2">
    <source>
        <dbReference type="Proteomes" id="UP001055125"/>
    </source>
</evidence>
<dbReference type="EMBL" id="BPQP01000072">
    <property type="protein sequence ID" value="GJD96902.1"/>
    <property type="molecule type" value="Genomic_DNA"/>
</dbReference>
<proteinExistence type="predicted"/>
<reference evidence="1" key="1">
    <citation type="journal article" date="2021" name="Front. Microbiol.">
        <title>Comprehensive Comparative Genomics and Phenotyping of Methylobacterium Species.</title>
        <authorList>
            <person name="Alessa O."/>
            <person name="Ogura Y."/>
            <person name="Fujitani Y."/>
            <person name="Takami H."/>
            <person name="Hayashi T."/>
            <person name="Sahin N."/>
            <person name="Tani A."/>
        </authorList>
    </citation>
    <scope>NUCLEOTIDE SEQUENCE</scope>
    <source>
        <strain evidence="1">DSM 19015</strain>
    </source>
</reference>
<dbReference type="Proteomes" id="UP001055125">
    <property type="component" value="Unassembled WGS sequence"/>
</dbReference>
<dbReference type="RefSeq" id="WP_238245996.1">
    <property type="nucleotide sequence ID" value="NZ_BPQP01000072.1"/>
</dbReference>
<dbReference type="InterPro" id="IPR029033">
    <property type="entry name" value="His_PPase_superfam"/>
</dbReference>
<evidence type="ECO:0000313" key="1">
    <source>
        <dbReference type="EMBL" id="GJD96902.1"/>
    </source>
</evidence>
<accession>A0ABQ4S415</accession>
<comment type="caution">
    <text evidence="1">The sequence shown here is derived from an EMBL/GenBank/DDBJ whole genome shotgun (WGS) entry which is preliminary data.</text>
</comment>
<sequence length="174" mass="18653">MSPSRIMIIRHAEEHETPGVTSEGQADPESLTVRGWQRAGALASLFGSGQRGLATPDVIFASGVAPGSESLRPQQTVAPLHALLGERGAIDYSEAFAKPETGALMAEVMTRSGVVLIAWNHSRIPDCVAALANPPQAPDEWPGYRYDLVWVLDPAEEGWTFRQIPQQLLAGDAA</sequence>
<reference evidence="1" key="2">
    <citation type="submission" date="2021-08" db="EMBL/GenBank/DDBJ databases">
        <authorList>
            <person name="Tani A."/>
            <person name="Ola A."/>
            <person name="Ogura Y."/>
            <person name="Katsura K."/>
            <person name="Hayashi T."/>
        </authorList>
    </citation>
    <scope>NUCLEOTIDE SEQUENCE</scope>
    <source>
        <strain evidence="1">DSM 19015</strain>
    </source>
</reference>
<keyword evidence="2" id="KW-1185">Reference proteome</keyword>